<proteinExistence type="predicted"/>
<dbReference type="AlphaFoldDB" id="A0AA38C7W8"/>
<reference evidence="1 2" key="1">
    <citation type="journal article" date="2021" name="Nat. Plants">
        <title>The Taxus genome provides insights into paclitaxel biosynthesis.</title>
        <authorList>
            <person name="Xiong X."/>
            <person name="Gou J."/>
            <person name="Liao Q."/>
            <person name="Li Y."/>
            <person name="Zhou Q."/>
            <person name="Bi G."/>
            <person name="Li C."/>
            <person name="Du R."/>
            <person name="Wang X."/>
            <person name="Sun T."/>
            <person name="Guo L."/>
            <person name="Liang H."/>
            <person name="Lu P."/>
            <person name="Wu Y."/>
            <person name="Zhang Z."/>
            <person name="Ro D.K."/>
            <person name="Shang Y."/>
            <person name="Huang S."/>
            <person name="Yan J."/>
        </authorList>
    </citation>
    <scope>NUCLEOTIDE SEQUENCE [LARGE SCALE GENOMIC DNA]</scope>
    <source>
        <strain evidence="1">Ta-2019</strain>
    </source>
</reference>
<protein>
    <submittedName>
        <fullName evidence="1">Uncharacterized protein</fullName>
    </submittedName>
</protein>
<gene>
    <name evidence="1" type="ORF">KI387_042700</name>
</gene>
<dbReference type="Proteomes" id="UP000824469">
    <property type="component" value="Unassembled WGS sequence"/>
</dbReference>
<accession>A0AA38C7W8</accession>
<dbReference type="EMBL" id="JAHRHJ020003255">
    <property type="protein sequence ID" value="KAH9292114.1"/>
    <property type="molecule type" value="Genomic_DNA"/>
</dbReference>
<evidence type="ECO:0000313" key="2">
    <source>
        <dbReference type="Proteomes" id="UP000824469"/>
    </source>
</evidence>
<sequence>VLEEKPNDLKPYRATTSKILLKNRQHCYHDSYQSTCKKLAIHSSEEMTSVSRSAMGCFRSIGGTVRTAAASSSRRTSSSPFSFSANANAPHRRFSFISRLPVELGCCLESLIPLHNAVASARLTSRLAINSRSLSQ</sequence>
<evidence type="ECO:0000313" key="1">
    <source>
        <dbReference type="EMBL" id="KAH9292114.1"/>
    </source>
</evidence>
<comment type="caution">
    <text evidence="1">The sequence shown here is derived from an EMBL/GenBank/DDBJ whole genome shotgun (WGS) entry which is preliminary data.</text>
</comment>
<keyword evidence="2" id="KW-1185">Reference proteome</keyword>
<dbReference type="InterPro" id="IPR043459">
    <property type="entry name" value="NFD6/NOXY2-like"/>
</dbReference>
<dbReference type="PANTHER" id="PTHR33156:SF2">
    <property type="entry name" value="OS01G0738000 PROTEIN"/>
    <property type="match status" value="1"/>
</dbReference>
<dbReference type="PANTHER" id="PTHR33156">
    <property type="entry name" value="OS02G0230000 PROTEIN"/>
    <property type="match status" value="1"/>
</dbReference>
<name>A0AA38C7W8_TAXCH</name>
<feature type="non-terminal residue" evidence="1">
    <location>
        <position position="1"/>
    </location>
</feature>
<feature type="non-terminal residue" evidence="1">
    <location>
        <position position="136"/>
    </location>
</feature>
<organism evidence="1 2">
    <name type="scientific">Taxus chinensis</name>
    <name type="common">Chinese yew</name>
    <name type="synonym">Taxus wallichiana var. chinensis</name>
    <dbReference type="NCBI Taxonomy" id="29808"/>
    <lineage>
        <taxon>Eukaryota</taxon>
        <taxon>Viridiplantae</taxon>
        <taxon>Streptophyta</taxon>
        <taxon>Embryophyta</taxon>
        <taxon>Tracheophyta</taxon>
        <taxon>Spermatophyta</taxon>
        <taxon>Pinopsida</taxon>
        <taxon>Pinidae</taxon>
        <taxon>Conifers II</taxon>
        <taxon>Cupressales</taxon>
        <taxon>Taxaceae</taxon>
        <taxon>Taxus</taxon>
    </lineage>
</organism>
<dbReference type="OMA" id="SRRIFRC"/>